<evidence type="ECO:0000259" key="3">
    <source>
        <dbReference type="Pfam" id="PF14681"/>
    </source>
</evidence>
<dbReference type="SUPFAM" id="SSF53271">
    <property type="entry name" value="PRTase-like"/>
    <property type="match status" value="1"/>
</dbReference>
<reference evidence="5" key="1">
    <citation type="journal article" date="2010" name="Genome Biol.">
        <title>Genome sequence of the necrotrophic plant pathogen Pythium ultimum reveals original pathogenicity mechanisms and effector repertoire.</title>
        <authorList>
            <person name="Levesque C.A."/>
            <person name="Brouwer H."/>
            <person name="Cano L."/>
            <person name="Hamilton J.P."/>
            <person name="Holt C."/>
            <person name="Huitema E."/>
            <person name="Raffaele S."/>
            <person name="Robideau G.P."/>
            <person name="Thines M."/>
            <person name="Win J."/>
            <person name="Zerillo M.M."/>
            <person name="Beakes G.W."/>
            <person name="Boore J.L."/>
            <person name="Busam D."/>
            <person name="Dumas B."/>
            <person name="Ferriera S."/>
            <person name="Fuerstenberg S.I."/>
            <person name="Gachon C.M."/>
            <person name="Gaulin E."/>
            <person name="Govers F."/>
            <person name="Grenville-Briggs L."/>
            <person name="Horner N."/>
            <person name="Hostetler J."/>
            <person name="Jiang R.H."/>
            <person name="Johnson J."/>
            <person name="Krajaejun T."/>
            <person name="Lin H."/>
            <person name="Meijer H.J."/>
            <person name="Moore B."/>
            <person name="Morris P."/>
            <person name="Phuntmart V."/>
            <person name="Puiu D."/>
            <person name="Shetty J."/>
            <person name="Stajich J.E."/>
            <person name="Tripathy S."/>
            <person name="Wawra S."/>
            <person name="van West P."/>
            <person name="Whitty B.R."/>
            <person name="Coutinho P.M."/>
            <person name="Henrissat B."/>
            <person name="Martin F."/>
            <person name="Thomas P.D."/>
            <person name="Tyler B.M."/>
            <person name="De Vries R.P."/>
            <person name="Kamoun S."/>
            <person name="Yandell M."/>
            <person name="Tisserat N."/>
            <person name="Buell C.R."/>
        </authorList>
    </citation>
    <scope>NUCLEOTIDE SEQUENCE</scope>
    <source>
        <strain evidence="5">DAOM:BR144</strain>
    </source>
</reference>
<dbReference type="EMBL" id="GL376629">
    <property type="status" value="NOT_ANNOTATED_CDS"/>
    <property type="molecule type" value="Genomic_DNA"/>
</dbReference>
<dbReference type="STRING" id="431595.K3WQQ8"/>
<feature type="domain" description="Phosphoribosyltransferase" evidence="3">
    <location>
        <begin position="164"/>
        <end position="363"/>
    </location>
</feature>
<dbReference type="Pfam" id="PF04218">
    <property type="entry name" value="CENP-B_N"/>
    <property type="match status" value="1"/>
</dbReference>
<dbReference type="Pfam" id="PF14681">
    <property type="entry name" value="UPRTase"/>
    <property type="match status" value="1"/>
</dbReference>
<evidence type="ECO:0000256" key="1">
    <source>
        <dbReference type="SAM" id="MobiDB-lite"/>
    </source>
</evidence>
<protein>
    <submittedName>
        <fullName evidence="4">Uncharacterized protein</fullName>
    </submittedName>
</protein>
<evidence type="ECO:0000313" key="5">
    <source>
        <dbReference type="Proteomes" id="UP000019132"/>
    </source>
</evidence>
<name>K3WQQ8_GLOUD</name>
<evidence type="ECO:0000313" key="4">
    <source>
        <dbReference type="EnsemblProtists" id="PYU1_T007300"/>
    </source>
</evidence>
<dbReference type="Gene3D" id="1.10.10.60">
    <property type="entry name" value="Homeodomain-like"/>
    <property type="match status" value="1"/>
</dbReference>
<sequence length="374" mass="41849">HERPSASGRRANSEHDSQHKEDESRSDESDSSSSAVQIHNASSRFHDDSVAAKDMPHAGGFQNQKPSRYLREMDRRAILARIDEGESQSSLAREYNVSRSAICNLNKKRDQVLARRHENPYAMHIKMNRTKPRNRSKLSLSGLPNAVFDPVLDAAPGVHRIRTRAIVFLLATLVDETTPDAIFARSADRLMRNFVEEATAFIQMRNKAEAQNCQEVTTNSDGAPSSLCAITMEQYSCPMLEHFHIVEPELQSGYARIQLCAPANSTRSDQDKVEKKSPIVTLLSADLPESLDQQSIVLLDSFLYGEENRTLDGTIEQVLARGALEKHIAVLTFFISSETVERISSRYPDILILTVEIVDSLEDITKAENVECVI</sequence>
<organism evidence="4 5">
    <name type="scientific">Globisporangium ultimum (strain ATCC 200006 / CBS 805.95 / DAOM BR144)</name>
    <name type="common">Pythium ultimum</name>
    <dbReference type="NCBI Taxonomy" id="431595"/>
    <lineage>
        <taxon>Eukaryota</taxon>
        <taxon>Sar</taxon>
        <taxon>Stramenopiles</taxon>
        <taxon>Oomycota</taxon>
        <taxon>Peronosporomycetes</taxon>
        <taxon>Pythiales</taxon>
        <taxon>Pythiaceae</taxon>
        <taxon>Globisporangium</taxon>
    </lineage>
</organism>
<reference evidence="4" key="3">
    <citation type="submission" date="2015-02" db="UniProtKB">
        <authorList>
            <consortium name="EnsemblProtists"/>
        </authorList>
    </citation>
    <scope>IDENTIFICATION</scope>
    <source>
        <strain evidence="4">DAOM BR144</strain>
    </source>
</reference>
<proteinExistence type="predicted"/>
<dbReference type="InParanoid" id="K3WQQ8"/>
<keyword evidence="5" id="KW-1185">Reference proteome</keyword>
<feature type="domain" description="HTH psq-type" evidence="2">
    <location>
        <begin position="77"/>
        <end position="114"/>
    </location>
</feature>
<dbReference type="VEuPathDB" id="FungiDB:PYU1_G007284"/>
<dbReference type="InterPro" id="IPR029057">
    <property type="entry name" value="PRTase-like"/>
</dbReference>
<feature type="compositionally biased region" description="Basic and acidic residues" evidence="1">
    <location>
        <begin position="11"/>
        <end position="28"/>
    </location>
</feature>
<evidence type="ECO:0000259" key="2">
    <source>
        <dbReference type="Pfam" id="PF04218"/>
    </source>
</evidence>
<dbReference type="OMA" id="GNTECKA"/>
<dbReference type="HOGENOM" id="CLU_027248_1_0_1"/>
<dbReference type="InterPro" id="IPR009057">
    <property type="entry name" value="Homeodomain-like_sf"/>
</dbReference>
<dbReference type="InterPro" id="IPR007889">
    <property type="entry name" value="HTH_Psq"/>
</dbReference>
<dbReference type="Gene3D" id="3.40.50.2020">
    <property type="match status" value="1"/>
</dbReference>
<dbReference type="GO" id="GO:0003677">
    <property type="term" value="F:DNA binding"/>
    <property type="evidence" value="ECO:0007669"/>
    <property type="project" value="InterPro"/>
</dbReference>
<feature type="region of interest" description="Disordered" evidence="1">
    <location>
        <begin position="1"/>
        <end position="39"/>
    </location>
</feature>
<accession>K3WQQ8</accession>
<dbReference type="AlphaFoldDB" id="K3WQQ8"/>
<dbReference type="Proteomes" id="UP000019132">
    <property type="component" value="Unassembled WGS sequence"/>
</dbReference>
<dbReference type="InterPro" id="IPR000836">
    <property type="entry name" value="PRTase_dom"/>
</dbReference>
<reference evidence="5" key="2">
    <citation type="submission" date="2010-04" db="EMBL/GenBank/DDBJ databases">
        <authorList>
            <person name="Buell R."/>
            <person name="Hamilton J."/>
            <person name="Hostetler J."/>
        </authorList>
    </citation>
    <scope>NUCLEOTIDE SEQUENCE [LARGE SCALE GENOMIC DNA]</scope>
    <source>
        <strain evidence="5">DAOM:BR144</strain>
    </source>
</reference>
<dbReference type="EnsemblProtists" id="PYU1_T007300">
    <property type="protein sequence ID" value="PYU1_T007300"/>
    <property type="gene ID" value="PYU1_G007284"/>
</dbReference>
<dbReference type="SUPFAM" id="SSF46689">
    <property type="entry name" value="Homeodomain-like"/>
    <property type="match status" value="1"/>
</dbReference>